<keyword evidence="3" id="KW-1185">Reference proteome</keyword>
<name>A0A0D3K982_EMIH1</name>
<reference evidence="2" key="2">
    <citation type="submission" date="2024-10" db="UniProtKB">
        <authorList>
            <consortium name="EnsemblProtists"/>
        </authorList>
    </citation>
    <scope>IDENTIFICATION</scope>
</reference>
<accession>A0A0D3K982</accession>
<dbReference type="Proteomes" id="UP000013827">
    <property type="component" value="Unassembled WGS sequence"/>
</dbReference>
<feature type="transmembrane region" description="Helical" evidence="1">
    <location>
        <begin position="56"/>
        <end position="80"/>
    </location>
</feature>
<evidence type="ECO:0000256" key="1">
    <source>
        <dbReference type="SAM" id="Phobius"/>
    </source>
</evidence>
<reference evidence="3" key="1">
    <citation type="journal article" date="2013" name="Nature">
        <title>Pan genome of the phytoplankton Emiliania underpins its global distribution.</title>
        <authorList>
            <person name="Read B.A."/>
            <person name="Kegel J."/>
            <person name="Klute M.J."/>
            <person name="Kuo A."/>
            <person name="Lefebvre S.C."/>
            <person name="Maumus F."/>
            <person name="Mayer C."/>
            <person name="Miller J."/>
            <person name="Monier A."/>
            <person name="Salamov A."/>
            <person name="Young J."/>
            <person name="Aguilar M."/>
            <person name="Claverie J.M."/>
            <person name="Frickenhaus S."/>
            <person name="Gonzalez K."/>
            <person name="Herman E.K."/>
            <person name="Lin Y.C."/>
            <person name="Napier J."/>
            <person name="Ogata H."/>
            <person name="Sarno A.F."/>
            <person name="Shmutz J."/>
            <person name="Schroeder D."/>
            <person name="de Vargas C."/>
            <person name="Verret F."/>
            <person name="von Dassow P."/>
            <person name="Valentin K."/>
            <person name="Van de Peer Y."/>
            <person name="Wheeler G."/>
            <person name="Dacks J.B."/>
            <person name="Delwiche C.F."/>
            <person name="Dyhrman S.T."/>
            <person name="Glockner G."/>
            <person name="John U."/>
            <person name="Richards T."/>
            <person name="Worden A.Z."/>
            <person name="Zhang X."/>
            <person name="Grigoriev I.V."/>
            <person name="Allen A.E."/>
            <person name="Bidle K."/>
            <person name="Borodovsky M."/>
            <person name="Bowler C."/>
            <person name="Brownlee C."/>
            <person name="Cock J.M."/>
            <person name="Elias M."/>
            <person name="Gladyshev V.N."/>
            <person name="Groth M."/>
            <person name="Guda C."/>
            <person name="Hadaegh A."/>
            <person name="Iglesias-Rodriguez M.D."/>
            <person name="Jenkins J."/>
            <person name="Jones B.M."/>
            <person name="Lawson T."/>
            <person name="Leese F."/>
            <person name="Lindquist E."/>
            <person name="Lobanov A."/>
            <person name="Lomsadze A."/>
            <person name="Malik S.B."/>
            <person name="Marsh M.E."/>
            <person name="Mackinder L."/>
            <person name="Mock T."/>
            <person name="Mueller-Roeber B."/>
            <person name="Pagarete A."/>
            <person name="Parker M."/>
            <person name="Probert I."/>
            <person name="Quesneville H."/>
            <person name="Raines C."/>
            <person name="Rensing S.A."/>
            <person name="Riano-Pachon D.M."/>
            <person name="Richier S."/>
            <person name="Rokitta S."/>
            <person name="Shiraiwa Y."/>
            <person name="Soanes D.M."/>
            <person name="van der Giezen M."/>
            <person name="Wahlund T.M."/>
            <person name="Williams B."/>
            <person name="Wilson W."/>
            <person name="Wolfe G."/>
            <person name="Wurch L.L."/>
        </authorList>
    </citation>
    <scope>NUCLEOTIDE SEQUENCE</scope>
</reference>
<organism evidence="2 3">
    <name type="scientific">Emiliania huxleyi (strain CCMP1516)</name>
    <dbReference type="NCBI Taxonomy" id="280463"/>
    <lineage>
        <taxon>Eukaryota</taxon>
        <taxon>Haptista</taxon>
        <taxon>Haptophyta</taxon>
        <taxon>Prymnesiophyceae</taxon>
        <taxon>Isochrysidales</taxon>
        <taxon>Noelaerhabdaceae</taxon>
        <taxon>Emiliania</taxon>
    </lineage>
</organism>
<keyword evidence="1" id="KW-0812">Transmembrane</keyword>
<dbReference type="KEGG" id="ehx:EMIHUDRAFT_364643"/>
<dbReference type="RefSeq" id="XP_005784746.1">
    <property type="nucleotide sequence ID" value="XM_005784689.1"/>
</dbReference>
<proteinExistence type="predicted"/>
<keyword evidence="1" id="KW-0472">Membrane</keyword>
<protein>
    <submittedName>
        <fullName evidence="2">Uncharacterized protein</fullName>
    </submittedName>
</protein>
<keyword evidence="1" id="KW-1133">Transmembrane helix</keyword>
<dbReference type="PaxDb" id="2903-EOD32317"/>
<dbReference type="HOGENOM" id="CLU_2031079_0_0_1"/>
<sequence length="122" mass="12321">MLLAAQLGPDSPDQCCDHGALGVARLHVVGLRNLAPRGLDAGGGQRRVAGEPRIRAGLVLVLVLAVVLIAAAAAAATAAAPAAAAPGLTCYMGRGDAFCAPIERLRVKCPGPQIAARPRMLL</sequence>
<dbReference type="GeneID" id="17277588"/>
<dbReference type="AlphaFoldDB" id="A0A0D3K982"/>
<evidence type="ECO:0000313" key="3">
    <source>
        <dbReference type="Proteomes" id="UP000013827"/>
    </source>
</evidence>
<dbReference type="EnsemblProtists" id="EOD32317">
    <property type="protein sequence ID" value="EOD32317"/>
    <property type="gene ID" value="EMIHUDRAFT_364643"/>
</dbReference>
<evidence type="ECO:0000313" key="2">
    <source>
        <dbReference type="EnsemblProtists" id="EOD32317"/>
    </source>
</evidence>